<sequence length="356" mass="38095">MSSSSSRRRKASVAGIGYTNAVYFPSSKIYQGATPGMMNYKCINHVYYAFASLGPDGTVFLGDEWADTQSPCDGVNGGIGSLMHLKQANPHLSVVISVGGGNTSAKFPIVAASAALRDNFARSARGLVEASGFDGIDIMWEFPGDLQEGADFVDLLTTVRLHMPEDQFLLTAALPCGVPILQNIDIAMATMLVDYVNLMAYDFSGPWDPRSGHHAQLYTMDKASTSGDTGVSYLIGHGCPSQKILLGIPLYGRSFLGVSGPGHRHKGCGGEDGTFEYNMLPRRNTKETVDKRVCAASCAGGDGGFVTYDNPETVKMKGAYCKQKKLGGLFYWTGPADSTDRHRSLIATGFKALHSS</sequence>
<dbReference type="Proteomes" id="UP000756346">
    <property type="component" value="Unassembled WGS sequence"/>
</dbReference>
<comment type="caution">
    <text evidence="4">The sequence shown here is derived from an EMBL/GenBank/DDBJ whole genome shotgun (WGS) entry which is preliminary data.</text>
</comment>
<dbReference type="InterPro" id="IPR029070">
    <property type="entry name" value="Chitinase_insertion_sf"/>
</dbReference>
<dbReference type="SUPFAM" id="SSF54556">
    <property type="entry name" value="Chitinase insertion domain"/>
    <property type="match status" value="1"/>
</dbReference>
<evidence type="ECO:0000259" key="3">
    <source>
        <dbReference type="PROSITE" id="PS51910"/>
    </source>
</evidence>
<dbReference type="SMART" id="SM00636">
    <property type="entry name" value="Glyco_18"/>
    <property type="match status" value="1"/>
</dbReference>
<dbReference type="GO" id="GO:0006032">
    <property type="term" value="P:chitin catabolic process"/>
    <property type="evidence" value="ECO:0007669"/>
    <property type="project" value="TreeGrafter"/>
</dbReference>
<dbReference type="RefSeq" id="XP_046006822.1">
    <property type="nucleotide sequence ID" value="XM_046161837.1"/>
</dbReference>
<evidence type="ECO:0000313" key="4">
    <source>
        <dbReference type="EMBL" id="KAH7018555.1"/>
    </source>
</evidence>
<dbReference type="PANTHER" id="PTHR11177">
    <property type="entry name" value="CHITINASE"/>
    <property type="match status" value="1"/>
</dbReference>
<comment type="similarity">
    <text evidence="1">Belongs to the glycosyl hydrolase 18 family. Chitinase class V subfamily.</text>
</comment>
<evidence type="ECO:0000313" key="5">
    <source>
        <dbReference type="Proteomes" id="UP000756346"/>
    </source>
</evidence>
<evidence type="ECO:0000256" key="2">
    <source>
        <dbReference type="ARBA" id="ARBA00012729"/>
    </source>
</evidence>
<dbReference type="SUPFAM" id="SSF51445">
    <property type="entry name" value="(Trans)glycosidases"/>
    <property type="match status" value="1"/>
</dbReference>
<dbReference type="GeneID" id="70191383"/>
<name>A0A9P9BJY4_9PEZI</name>
<dbReference type="Pfam" id="PF00704">
    <property type="entry name" value="Glyco_hydro_18"/>
    <property type="match status" value="1"/>
</dbReference>
<dbReference type="InterPro" id="IPR001223">
    <property type="entry name" value="Glyco_hydro18_cat"/>
</dbReference>
<dbReference type="InterPro" id="IPR017853">
    <property type="entry name" value="GH"/>
</dbReference>
<dbReference type="OrthoDB" id="76388at2759"/>
<protein>
    <recommendedName>
        <fullName evidence="2">chitinase</fullName>
        <ecNumber evidence="2">3.2.1.14</ecNumber>
    </recommendedName>
</protein>
<dbReference type="PROSITE" id="PS51910">
    <property type="entry name" value="GH18_2"/>
    <property type="match status" value="1"/>
</dbReference>
<organism evidence="4 5">
    <name type="scientific">Microdochium trichocladiopsis</name>
    <dbReference type="NCBI Taxonomy" id="1682393"/>
    <lineage>
        <taxon>Eukaryota</taxon>
        <taxon>Fungi</taxon>
        <taxon>Dikarya</taxon>
        <taxon>Ascomycota</taxon>
        <taxon>Pezizomycotina</taxon>
        <taxon>Sordariomycetes</taxon>
        <taxon>Xylariomycetidae</taxon>
        <taxon>Xylariales</taxon>
        <taxon>Microdochiaceae</taxon>
        <taxon>Microdochium</taxon>
    </lineage>
</organism>
<dbReference type="PANTHER" id="PTHR11177:SF228">
    <property type="entry name" value="CHITINASE"/>
    <property type="match status" value="1"/>
</dbReference>
<proteinExistence type="inferred from homology"/>
<evidence type="ECO:0000256" key="1">
    <source>
        <dbReference type="ARBA" id="ARBA00008682"/>
    </source>
</evidence>
<dbReference type="EMBL" id="JAGTJQ010000011">
    <property type="protein sequence ID" value="KAH7018555.1"/>
    <property type="molecule type" value="Genomic_DNA"/>
</dbReference>
<dbReference type="EC" id="3.2.1.14" evidence="2"/>
<keyword evidence="4" id="KW-0378">Hydrolase</keyword>
<dbReference type="GO" id="GO:0005576">
    <property type="term" value="C:extracellular region"/>
    <property type="evidence" value="ECO:0007669"/>
    <property type="project" value="TreeGrafter"/>
</dbReference>
<accession>A0A9P9BJY4</accession>
<dbReference type="GO" id="GO:0008843">
    <property type="term" value="F:endochitinase activity"/>
    <property type="evidence" value="ECO:0007669"/>
    <property type="project" value="UniProtKB-EC"/>
</dbReference>
<dbReference type="InterPro" id="IPR050314">
    <property type="entry name" value="Glycosyl_Hydrlase_18"/>
</dbReference>
<dbReference type="Gene3D" id="3.20.20.80">
    <property type="entry name" value="Glycosidases"/>
    <property type="match status" value="1"/>
</dbReference>
<gene>
    <name evidence="4" type="ORF">B0I36DRAFT_40726</name>
</gene>
<reference evidence="4" key="1">
    <citation type="journal article" date="2021" name="Nat. Commun.">
        <title>Genetic determinants of endophytism in the Arabidopsis root mycobiome.</title>
        <authorList>
            <person name="Mesny F."/>
            <person name="Miyauchi S."/>
            <person name="Thiergart T."/>
            <person name="Pickel B."/>
            <person name="Atanasova L."/>
            <person name="Karlsson M."/>
            <person name="Huettel B."/>
            <person name="Barry K.W."/>
            <person name="Haridas S."/>
            <person name="Chen C."/>
            <person name="Bauer D."/>
            <person name="Andreopoulos W."/>
            <person name="Pangilinan J."/>
            <person name="LaButti K."/>
            <person name="Riley R."/>
            <person name="Lipzen A."/>
            <person name="Clum A."/>
            <person name="Drula E."/>
            <person name="Henrissat B."/>
            <person name="Kohler A."/>
            <person name="Grigoriev I.V."/>
            <person name="Martin F.M."/>
            <person name="Hacquard S."/>
        </authorList>
    </citation>
    <scope>NUCLEOTIDE SEQUENCE</scope>
    <source>
        <strain evidence="4">MPI-CAGE-CH-0230</strain>
    </source>
</reference>
<dbReference type="Gene3D" id="3.10.50.10">
    <property type="match status" value="1"/>
</dbReference>
<dbReference type="AlphaFoldDB" id="A0A9P9BJY4"/>
<keyword evidence="5" id="KW-1185">Reference proteome</keyword>
<feature type="domain" description="GH18" evidence="3">
    <location>
        <begin position="18"/>
        <end position="356"/>
    </location>
</feature>
<dbReference type="InterPro" id="IPR011583">
    <property type="entry name" value="Chitinase_II/V-like_cat"/>
</dbReference>
<dbReference type="GO" id="GO:0005975">
    <property type="term" value="P:carbohydrate metabolic process"/>
    <property type="evidence" value="ECO:0007669"/>
    <property type="project" value="InterPro"/>
</dbReference>
<dbReference type="GO" id="GO:0008061">
    <property type="term" value="F:chitin binding"/>
    <property type="evidence" value="ECO:0007669"/>
    <property type="project" value="InterPro"/>
</dbReference>